<evidence type="ECO:0000313" key="3">
    <source>
        <dbReference type="Proteomes" id="UP000050794"/>
    </source>
</evidence>
<gene>
    <name evidence="2" type="ORF">TCNE_LOCUS4682</name>
</gene>
<dbReference type="Pfam" id="PF00646">
    <property type="entry name" value="F-box"/>
    <property type="match status" value="1"/>
</dbReference>
<evidence type="ECO:0000259" key="1">
    <source>
        <dbReference type="Pfam" id="PF00646"/>
    </source>
</evidence>
<dbReference type="EMBL" id="UYWY01008601">
    <property type="protein sequence ID" value="VDM31620.1"/>
    <property type="molecule type" value="Genomic_DNA"/>
</dbReference>
<dbReference type="InterPro" id="IPR036047">
    <property type="entry name" value="F-box-like_dom_sf"/>
</dbReference>
<accession>A0A183U862</accession>
<name>A0A183U862_TOXCA</name>
<protein>
    <submittedName>
        <fullName evidence="4">F-box_5 domain-containing protein</fullName>
    </submittedName>
</protein>
<organism evidence="3 4">
    <name type="scientific">Toxocara canis</name>
    <name type="common">Canine roundworm</name>
    <dbReference type="NCBI Taxonomy" id="6265"/>
    <lineage>
        <taxon>Eukaryota</taxon>
        <taxon>Metazoa</taxon>
        <taxon>Ecdysozoa</taxon>
        <taxon>Nematoda</taxon>
        <taxon>Chromadorea</taxon>
        <taxon>Rhabditida</taxon>
        <taxon>Spirurina</taxon>
        <taxon>Ascaridomorpha</taxon>
        <taxon>Ascaridoidea</taxon>
        <taxon>Toxocaridae</taxon>
        <taxon>Toxocara</taxon>
    </lineage>
</organism>
<reference evidence="2 3" key="2">
    <citation type="submission" date="2018-11" db="EMBL/GenBank/DDBJ databases">
        <authorList>
            <consortium name="Pathogen Informatics"/>
        </authorList>
    </citation>
    <scope>NUCLEOTIDE SEQUENCE [LARGE SCALE GENOMIC DNA]</scope>
</reference>
<sequence length="69" mass="8276">MCAFDRMPDVVMQCVFETFDLRERSIASQVCRRWHYLLTCRFPMEDVTVLNIFQHNIYKEKISSNKNIG</sequence>
<feature type="domain" description="F-box" evidence="1">
    <location>
        <begin position="4"/>
        <end position="38"/>
    </location>
</feature>
<dbReference type="Proteomes" id="UP000050794">
    <property type="component" value="Unassembled WGS sequence"/>
</dbReference>
<reference evidence="4" key="1">
    <citation type="submission" date="2016-06" db="UniProtKB">
        <authorList>
            <consortium name="WormBaseParasite"/>
        </authorList>
    </citation>
    <scope>IDENTIFICATION</scope>
</reference>
<dbReference type="CDD" id="cd09917">
    <property type="entry name" value="F-box_SF"/>
    <property type="match status" value="1"/>
</dbReference>
<dbReference type="Gene3D" id="1.20.1280.50">
    <property type="match status" value="1"/>
</dbReference>
<dbReference type="InterPro" id="IPR001810">
    <property type="entry name" value="F-box_dom"/>
</dbReference>
<evidence type="ECO:0000313" key="2">
    <source>
        <dbReference type="EMBL" id="VDM31620.1"/>
    </source>
</evidence>
<proteinExistence type="predicted"/>
<dbReference type="WBParaSite" id="TCNE_0000468201-mRNA-1">
    <property type="protein sequence ID" value="TCNE_0000468201-mRNA-1"/>
    <property type="gene ID" value="TCNE_0000468201"/>
</dbReference>
<dbReference type="SUPFAM" id="SSF81383">
    <property type="entry name" value="F-box domain"/>
    <property type="match status" value="1"/>
</dbReference>
<dbReference type="AlphaFoldDB" id="A0A183U862"/>
<evidence type="ECO:0000313" key="4">
    <source>
        <dbReference type="WBParaSite" id="TCNE_0000468201-mRNA-1"/>
    </source>
</evidence>
<keyword evidence="3" id="KW-1185">Reference proteome</keyword>